<dbReference type="PANTHER" id="PTHR43865:SF1">
    <property type="entry name" value="RUBRERYTHRIN-RELATED"/>
    <property type="match status" value="1"/>
</dbReference>
<reference evidence="10" key="1">
    <citation type="submission" date="2017-04" db="EMBL/GenBank/DDBJ databases">
        <title>Function of individual gut microbiota members based on whole genome sequencing of pure cultures obtained from chicken caecum.</title>
        <authorList>
            <person name="Medvecky M."/>
            <person name="Cejkova D."/>
            <person name="Polansky O."/>
            <person name="Karasova D."/>
            <person name="Kubasova T."/>
            <person name="Cizek A."/>
            <person name="Rychlik I."/>
        </authorList>
    </citation>
    <scope>NUCLEOTIDE SEQUENCE [LARGE SCALE GENOMIC DNA]</scope>
    <source>
        <strain evidence="10">An178</strain>
    </source>
</reference>
<keyword evidence="10" id="KW-1185">Reference proteome</keyword>
<evidence type="ECO:0000313" key="8">
    <source>
        <dbReference type="EMBL" id="MDC0827453.1"/>
    </source>
</evidence>
<name>A0A1Y3VW87_9FIRM</name>
<evidence type="ECO:0000256" key="5">
    <source>
        <dbReference type="ARBA" id="ARBA00023004"/>
    </source>
</evidence>
<sequence length="179" mass="20449">MELKGSRTEQNLQTAFAGESQARNKYTYFANKARQEGMNQIAEIFEETARNEQEHARLWFQHLNGGKIGTTAENLKAAAEGENYEWTSMYKEFAEVAREEGFTAIAFQMEKVAQIEKEHEERYLKLLSNVENEKVFSGEESDTWICGICGFKYTGVNAPKACPVCGYPQAVFRKEAKNY</sequence>
<protein>
    <submittedName>
        <fullName evidence="8">Ferritin family protein</fullName>
    </submittedName>
    <submittedName>
        <fullName evidence="9">Rubrerythrin family protein</fullName>
    </submittedName>
</protein>
<dbReference type="InterPro" id="IPR009040">
    <property type="entry name" value="Ferritin-like_diiron"/>
</dbReference>
<evidence type="ECO:0000256" key="2">
    <source>
        <dbReference type="ARBA" id="ARBA00022448"/>
    </source>
</evidence>
<dbReference type="CDD" id="cd01041">
    <property type="entry name" value="Rubrerythrin"/>
    <property type="match status" value="1"/>
</dbReference>
<comment type="cofactor">
    <cofactor evidence="1">
        <name>Fe(3+)</name>
        <dbReference type="ChEBI" id="CHEBI:29034"/>
    </cofactor>
</comment>
<dbReference type="PROSITE" id="PS50903">
    <property type="entry name" value="RUBREDOXIN_LIKE"/>
    <property type="match status" value="1"/>
</dbReference>
<evidence type="ECO:0000259" key="7">
    <source>
        <dbReference type="PROSITE" id="PS50905"/>
    </source>
</evidence>
<dbReference type="Gene3D" id="1.20.1260.10">
    <property type="match status" value="1"/>
</dbReference>
<evidence type="ECO:0000256" key="3">
    <source>
        <dbReference type="ARBA" id="ARBA00022723"/>
    </source>
</evidence>
<keyword evidence="5" id="KW-0408">Iron</keyword>
<reference evidence="8" key="3">
    <citation type="submission" date="2023-01" db="EMBL/GenBank/DDBJ databases">
        <title>Human gut microbiome strain richness.</title>
        <authorList>
            <person name="Chen-Liaw A."/>
        </authorList>
    </citation>
    <scope>NUCLEOTIDE SEQUENCE</scope>
    <source>
        <strain evidence="8">D55st1_G4_D55t1_190419</strain>
    </source>
</reference>
<dbReference type="GO" id="GO:0005506">
    <property type="term" value="F:iron ion binding"/>
    <property type="evidence" value="ECO:0007669"/>
    <property type="project" value="InterPro"/>
</dbReference>
<dbReference type="GeneID" id="79875912"/>
<dbReference type="InterPro" id="IPR003251">
    <property type="entry name" value="Rr_diiron-bd_dom"/>
</dbReference>
<dbReference type="InterPro" id="IPR012347">
    <property type="entry name" value="Ferritin-like"/>
</dbReference>
<dbReference type="InterPro" id="IPR024934">
    <property type="entry name" value="Rubredoxin-like_dom"/>
</dbReference>
<dbReference type="NCBIfam" id="NF045767">
    <property type="entry name" value="RuberyRbr"/>
    <property type="match status" value="1"/>
</dbReference>
<feature type="domain" description="Ferritin-like diiron" evidence="7">
    <location>
        <begin position="2"/>
        <end position="134"/>
    </location>
</feature>
<dbReference type="InterPro" id="IPR009078">
    <property type="entry name" value="Ferritin-like_SF"/>
</dbReference>
<dbReference type="InterPro" id="IPR052364">
    <property type="entry name" value="Rubrerythrin"/>
</dbReference>
<dbReference type="SUPFAM" id="SSF47240">
    <property type="entry name" value="Ferritin-like"/>
    <property type="match status" value="1"/>
</dbReference>
<dbReference type="AlphaFoldDB" id="A0A1Y3VW87"/>
<dbReference type="RefSeq" id="WP_015535124.1">
    <property type="nucleotide sequence ID" value="NZ_CABKSV010000047.1"/>
</dbReference>
<dbReference type="Pfam" id="PF21349">
    <property type="entry name" value="RUBY_RBDX"/>
    <property type="match status" value="1"/>
</dbReference>
<dbReference type="InterPro" id="IPR048574">
    <property type="entry name" value="RUBY_RBDX"/>
</dbReference>
<dbReference type="Pfam" id="PF02915">
    <property type="entry name" value="Rubrerythrin"/>
    <property type="match status" value="1"/>
</dbReference>
<proteinExistence type="predicted"/>
<reference evidence="9" key="2">
    <citation type="journal article" date="2018" name="BMC Genomics">
        <title>Whole genome sequencing and function prediction of 133 gut anaerobes isolated from chicken caecum in pure cultures.</title>
        <authorList>
            <person name="Medvecky M."/>
            <person name="Cejkova D."/>
            <person name="Polansky O."/>
            <person name="Karasova D."/>
            <person name="Kubasova T."/>
            <person name="Cizek A."/>
            <person name="Rychlik I."/>
        </authorList>
    </citation>
    <scope>NUCLEOTIDE SEQUENCE</scope>
    <source>
        <strain evidence="9">An178</strain>
    </source>
</reference>
<keyword evidence="2" id="KW-0813">Transport</keyword>
<dbReference type="EMBL" id="NFKM01000003">
    <property type="protein sequence ID" value="OUP61497.1"/>
    <property type="molecule type" value="Genomic_DNA"/>
</dbReference>
<accession>A0A1Y3VW87</accession>
<dbReference type="Gene3D" id="2.20.28.10">
    <property type="match status" value="1"/>
</dbReference>
<evidence type="ECO:0000313" key="9">
    <source>
        <dbReference type="EMBL" id="OUP61497.1"/>
    </source>
</evidence>
<evidence type="ECO:0000313" key="10">
    <source>
        <dbReference type="Proteomes" id="UP000195447"/>
    </source>
</evidence>
<evidence type="ECO:0000256" key="4">
    <source>
        <dbReference type="ARBA" id="ARBA00022982"/>
    </source>
</evidence>
<dbReference type="Proteomes" id="UP001220658">
    <property type="component" value="Unassembled WGS sequence"/>
</dbReference>
<feature type="domain" description="Rubredoxin-like" evidence="6">
    <location>
        <begin position="141"/>
        <end position="175"/>
    </location>
</feature>
<dbReference type="SUPFAM" id="SSF57802">
    <property type="entry name" value="Rubredoxin-like"/>
    <property type="match status" value="1"/>
</dbReference>
<comment type="caution">
    <text evidence="9">The sequence shown here is derived from an EMBL/GenBank/DDBJ whole genome shotgun (WGS) entry which is preliminary data.</text>
</comment>
<dbReference type="Proteomes" id="UP000195447">
    <property type="component" value="Unassembled WGS sequence"/>
</dbReference>
<keyword evidence="3" id="KW-0479">Metal-binding</keyword>
<gene>
    <name evidence="9" type="ORF">B5F14_02590</name>
    <name evidence="8" type="ORF">POG00_01875</name>
</gene>
<dbReference type="GO" id="GO:0016491">
    <property type="term" value="F:oxidoreductase activity"/>
    <property type="evidence" value="ECO:0007669"/>
    <property type="project" value="InterPro"/>
</dbReference>
<evidence type="ECO:0000259" key="6">
    <source>
        <dbReference type="PROSITE" id="PS50903"/>
    </source>
</evidence>
<evidence type="ECO:0000256" key="1">
    <source>
        <dbReference type="ARBA" id="ARBA00001965"/>
    </source>
</evidence>
<keyword evidence="4" id="KW-0249">Electron transport</keyword>
<dbReference type="PANTHER" id="PTHR43865">
    <property type="entry name" value="RUBRERYTHRIN-RELATED"/>
    <property type="match status" value="1"/>
</dbReference>
<dbReference type="PROSITE" id="PS50905">
    <property type="entry name" value="FERRITIN_LIKE"/>
    <property type="match status" value="1"/>
</dbReference>
<dbReference type="EMBL" id="JAQNCK010000003">
    <property type="protein sequence ID" value="MDC0827453.1"/>
    <property type="molecule type" value="Genomic_DNA"/>
</dbReference>
<organism evidence="9 10">
    <name type="scientific">Faecalitalea cylindroides</name>
    <dbReference type="NCBI Taxonomy" id="39483"/>
    <lineage>
        <taxon>Bacteria</taxon>
        <taxon>Bacillati</taxon>
        <taxon>Bacillota</taxon>
        <taxon>Erysipelotrichia</taxon>
        <taxon>Erysipelotrichales</taxon>
        <taxon>Erysipelotrichaceae</taxon>
        <taxon>Faecalitalea</taxon>
    </lineage>
</organism>